<evidence type="ECO:0000313" key="3">
    <source>
        <dbReference type="EMBL" id="VFT98319.1"/>
    </source>
</evidence>
<dbReference type="EMBL" id="CAADRA010007017">
    <property type="protein sequence ID" value="VFT98319.1"/>
    <property type="molecule type" value="Genomic_DNA"/>
</dbReference>
<dbReference type="Gene3D" id="2.20.70.10">
    <property type="match status" value="4"/>
</dbReference>
<evidence type="ECO:0000313" key="4">
    <source>
        <dbReference type="Proteomes" id="UP000332933"/>
    </source>
</evidence>
<feature type="domain" description="WW" evidence="1">
    <location>
        <begin position="222"/>
        <end position="255"/>
    </location>
</feature>
<dbReference type="OrthoDB" id="10408421at2759"/>
<keyword evidence="4" id="KW-1185">Reference proteome</keyword>
<dbReference type="SUPFAM" id="SSF51045">
    <property type="entry name" value="WW domain"/>
    <property type="match status" value="6"/>
</dbReference>
<dbReference type="Proteomes" id="UP000332933">
    <property type="component" value="Unassembled WGS sequence"/>
</dbReference>
<accession>A0A485LJB4</accession>
<name>A0A485LJB4_9STRA</name>
<proteinExistence type="predicted"/>
<feature type="domain" description="WW" evidence="1">
    <location>
        <begin position="65"/>
        <end position="99"/>
    </location>
</feature>
<dbReference type="SMART" id="SM00456">
    <property type="entry name" value="WW"/>
    <property type="match status" value="6"/>
</dbReference>
<feature type="domain" description="WW" evidence="1">
    <location>
        <begin position="182"/>
        <end position="215"/>
    </location>
</feature>
<dbReference type="PROSITE" id="PS50020">
    <property type="entry name" value="WW_DOMAIN_2"/>
    <property type="match status" value="5"/>
</dbReference>
<dbReference type="EMBL" id="VJMH01006991">
    <property type="protein sequence ID" value="KAF0686556.1"/>
    <property type="molecule type" value="Genomic_DNA"/>
</dbReference>
<reference evidence="3 4" key="1">
    <citation type="submission" date="2019-03" db="EMBL/GenBank/DDBJ databases">
        <authorList>
            <person name="Gaulin E."/>
            <person name="Dumas B."/>
        </authorList>
    </citation>
    <scope>NUCLEOTIDE SEQUENCE [LARGE SCALE GENOMIC DNA]</scope>
    <source>
        <strain evidence="3">CBS 568.67</strain>
    </source>
</reference>
<feature type="domain" description="WW" evidence="1">
    <location>
        <begin position="101"/>
        <end position="136"/>
    </location>
</feature>
<dbReference type="InterPro" id="IPR001202">
    <property type="entry name" value="WW_dom"/>
</dbReference>
<dbReference type="Pfam" id="PF00397">
    <property type="entry name" value="WW"/>
    <property type="match status" value="1"/>
</dbReference>
<evidence type="ECO:0000313" key="2">
    <source>
        <dbReference type="EMBL" id="KAF0686556.1"/>
    </source>
</evidence>
<dbReference type="AlphaFoldDB" id="A0A485LJB4"/>
<gene>
    <name evidence="3" type="primary">Aste57867_21650</name>
    <name evidence="2" type="ORF">As57867_021581</name>
    <name evidence="3" type="ORF">ASTE57867_21650</name>
</gene>
<sequence>MPPLRKMGTVVTDRIAWYLVCIKKSFAPSSRRIKPCHVESPDATAHATFPIHNETTGVVPEVNVPHLPPGWKTCMSRTRGELYYTHSKSNTKQWHHPLPPVVLPPGWTAYWSHDSDGAWYFCNKDLRLKQWVPPTPNDVLPPLPLPLGWKGYKSRRSGLWYFKNKALRLRQREYPSQESDASPLPDAWKSYVGRNGDVYYKNKAARVMQWERPTAETRVPTMDLPDGWFFMKGRRGKWFFENSAQGLKQWDYPVDEGSLPPGWRARLSAKKCQLYYEHKDLKITQWSPPVL</sequence>
<dbReference type="PROSITE" id="PS01159">
    <property type="entry name" value="WW_DOMAIN_1"/>
    <property type="match status" value="1"/>
</dbReference>
<dbReference type="InterPro" id="IPR036020">
    <property type="entry name" value="WW_dom_sf"/>
</dbReference>
<reference evidence="2" key="2">
    <citation type="submission" date="2019-06" db="EMBL/GenBank/DDBJ databases">
        <title>Genomics analysis of Aphanomyces spp. identifies a new class of oomycete effector associated with host adaptation.</title>
        <authorList>
            <person name="Gaulin E."/>
        </authorList>
    </citation>
    <scope>NUCLEOTIDE SEQUENCE</scope>
    <source>
        <strain evidence="2">CBS 578.67</strain>
    </source>
</reference>
<organism evidence="3 4">
    <name type="scientific">Aphanomyces stellatus</name>
    <dbReference type="NCBI Taxonomy" id="120398"/>
    <lineage>
        <taxon>Eukaryota</taxon>
        <taxon>Sar</taxon>
        <taxon>Stramenopiles</taxon>
        <taxon>Oomycota</taxon>
        <taxon>Saprolegniomycetes</taxon>
        <taxon>Saprolegniales</taxon>
        <taxon>Verrucalvaceae</taxon>
        <taxon>Aphanomyces</taxon>
    </lineage>
</organism>
<feature type="domain" description="WW" evidence="1">
    <location>
        <begin position="257"/>
        <end position="291"/>
    </location>
</feature>
<protein>
    <submittedName>
        <fullName evidence="3">Aste57867_21650 protein</fullName>
    </submittedName>
</protein>
<evidence type="ECO:0000259" key="1">
    <source>
        <dbReference type="PROSITE" id="PS50020"/>
    </source>
</evidence>